<reference evidence="3" key="1">
    <citation type="journal article" date="2020" name="Nature">
        <title>Giant virus diversity and host interactions through global metagenomics.</title>
        <authorList>
            <person name="Schulz F."/>
            <person name="Roux S."/>
            <person name="Paez-Espino D."/>
            <person name="Jungbluth S."/>
            <person name="Walsh D.A."/>
            <person name="Denef V.J."/>
            <person name="McMahon K.D."/>
            <person name="Konstantinidis K.T."/>
            <person name="Eloe-Fadrosh E.A."/>
            <person name="Kyrpides N.C."/>
            <person name="Woyke T."/>
        </authorList>
    </citation>
    <scope>NUCLEOTIDE SEQUENCE</scope>
    <source>
        <strain evidence="3">GVMAG-M-3300023174-5</strain>
    </source>
</reference>
<dbReference type="Gene3D" id="3.40.525.10">
    <property type="entry name" value="CRAL-TRIO lipid binding domain"/>
    <property type="match status" value="1"/>
</dbReference>
<dbReference type="InterPro" id="IPR001251">
    <property type="entry name" value="CRAL-TRIO_dom"/>
</dbReference>
<sequence length="139" mass="16436">MISAETNLTEVFLNKFCNIKEKSIFMDYQIFKYFANESNYDTITLFVIDCLKSILKNHNFFTIHLSLKSLTLTELDKHYNYITKVCTIFKNEFPDKLDICFIYHAPFVFSQIISIISVFIDKKTQKKLQLVDKTTSFQI</sequence>
<keyword evidence="1" id="KW-1133">Transmembrane helix</keyword>
<evidence type="ECO:0000313" key="3">
    <source>
        <dbReference type="EMBL" id="QHT19704.1"/>
    </source>
</evidence>
<feature type="transmembrane region" description="Helical" evidence="1">
    <location>
        <begin position="101"/>
        <end position="120"/>
    </location>
</feature>
<dbReference type="Pfam" id="PF00650">
    <property type="entry name" value="CRAL_TRIO"/>
    <property type="match status" value="1"/>
</dbReference>
<evidence type="ECO:0000259" key="2">
    <source>
        <dbReference type="PROSITE" id="PS50191"/>
    </source>
</evidence>
<proteinExistence type="predicted"/>
<dbReference type="EMBL" id="MN739668">
    <property type="protein sequence ID" value="QHT19704.1"/>
    <property type="molecule type" value="Genomic_DNA"/>
</dbReference>
<name>A0A6C0DSY3_9ZZZZ</name>
<dbReference type="InterPro" id="IPR036865">
    <property type="entry name" value="CRAL-TRIO_dom_sf"/>
</dbReference>
<protein>
    <recommendedName>
        <fullName evidence="2">CRAL-TRIO domain-containing protein</fullName>
    </recommendedName>
</protein>
<accession>A0A6C0DSY3</accession>
<keyword evidence="1" id="KW-0472">Membrane</keyword>
<organism evidence="3">
    <name type="scientific">viral metagenome</name>
    <dbReference type="NCBI Taxonomy" id="1070528"/>
    <lineage>
        <taxon>unclassified sequences</taxon>
        <taxon>metagenomes</taxon>
        <taxon>organismal metagenomes</taxon>
    </lineage>
</organism>
<evidence type="ECO:0000256" key="1">
    <source>
        <dbReference type="SAM" id="Phobius"/>
    </source>
</evidence>
<dbReference type="AlphaFoldDB" id="A0A6C0DSY3"/>
<feature type="domain" description="CRAL-TRIO" evidence="2">
    <location>
        <begin position="1"/>
        <end position="139"/>
    </location>
</feature>
<dbReference type="PROSITE" id="PS50191">
    <property type="entry name" value="CRAL_TRIO"/>
    <property type="match status" value="1"/>
</dbReference>
<dbReference type="SUPFAM" id="SSF52087">
    <property type="entry name" value="CRAL/TRIO domain"/>
    <property type="match status" value="1"/>
</dbReference>
<keyword evidence="1" id="KW-0812">Transmembrane</keyword>